<feature type="region of interest" description="Disordered" evidence="1">
    <location>
        <begin position="117"/>
        <end position="142"/>
    </location>
</feature>
<evidence type="ECO:0000259" key="2">
    <source>
        <dbReference type="Pfam" id="PF03399"/>
    </source>
</evidence>
<feature type="compositionally biased region" description="Basic and acidic residues" evidence="1">
    <location>
        <begin position="69"/>
        <end position="83"/>
    </location>
</feature>
<dbReference type="EMBL" id="LUGG01000007">
    <property type="protein sequence ID" value="OBZ73302.1"/>
    <property type="molecule type" value="Genomic_DNA"/>
</dbReference>
<comment type="caution">
    <text evidence="3">The sequence shown here is derived from an EMBL/GenBank/DDBJ whole genome shotgun (WGS) entry which is preliminary data.</text>
</comment>
<name>A0A1C7M8Y6_GRIFR</name>
<reference evidence="3 4" key="1">
    <citation type="submission" date="2016-03" db="EMBL/GenBank/DDBJ databases">
        <title>Whole genome sequencing of Grifola frondosa 9006-11.</title>
        <authorList>
            <person name="Min B."/>
            <person name="Park H."/>
            <person name="Kim J.-G."/>
            <person name="Cho H."/>
            <person name="Oh Y.-L."/>
            <person name="Kong W.-S."/>
            <person name="Choi I.-G."/>
        </authorList>
    </citation>
    <scope>NUCLEOTIDE SEQUENCE [LARGE SCALE GENOMIC DNA]</scope>
    <source>
        <strain evidence="3 4">9006-11</strain>
    </source>
</reference>
<dbReference type="GO" id="GO:0006406">
    <property type="term" value="P:mRNA export from nucleus"/>
    <property type="evidence" value="ECO:0007669"/>
    <property type="project" value="TreeGrafter"/>
</dbReference>
<feature type="region of interest" description="Disordered" evidence="1">
    <location>
        <begin position="1"/>
        <end position="94"/>
    </location>
</feature>
<dbReference type="InterPro" id="IPR005062">
    <property type="entry name" value="SAC3/GANP/THP3_conserved"/>
</dbReference>
<dbReference type="GO" id="GO:0005737">
    <property type="term" value="C:cytoplasm"/>
    <property type="evidence" value="ECO:0007669"/>
    <property type="project" value="TreeGrafter"/>
</dbReference>
<accession>A0A1C7M8Y6</accession>
<dbReference type="PANTHER" id="PTHR12436">
    <property type="entry name" value="80 KDA MCM3-ASSOCIATED PROTEIN"/>
    <property type="match status" value="1"/>
</dbReference>
<evidence type="ECO:0000256" key="1">
    <source>
        <dbReference type="SAM" id="MobiDB-lite"/>
    </source>
</evidence>
<keyword evidence="4" id="KW-1185">Reference proteome</keyword>
<feature type="domain" description="SAC3/GANP/THP3 conserved" evidence="2">
    <location>
        <begin position="142"/>
        <end position="222"/>
    </location>
</feature>
<organism evidence="3 4">
    <name type="scientific">Grifola frondosa</name>
    <name type="common">Maitake</name>
    <name type="synonym">Polyporus frondosus</name>
    <dbReference type="NCBI Taxonomy" id="5627"/>
    <lineage>
        <taxon>Eukaryota</taxon>
        <taxon>Fungi</taxon>
        <taxon>Dikarya</taxon>
        <taxon>Basidiomycota</taxon>
        <taxon>Agaricomycotina</taxon>
        <taxon>Agaricomycetes</taxon>
        <taxon>Polyporales</taxon>
        <taxon>Grifolaceae</taxon>
        <taxon>Grifola</taxon>
    </lineage>
</organism>
<proteinExistence type="predicted"/>
<protein>
    <recommendedName>
        <fullName evidence="2">SAC3/GANP/THP3 conserved domain-containing protein</fullName>
    </recommendedName>
</protein>
<dbReference type="Pfam" id="PF03399">
    <property type="entry name" value="SAC3_GANP"/>
    <property type="match status" value="1"/>
</dbReference>
<evidence type="ECO:0000313" key="3">
    <source>
        <dbReference type="EMBL" id="OBZ73302.1"/>
    </source>
</evidence>
<dbReference type="InterPro" id="IPR045107">
    <property type="entry name" value="SAC3/GANP/THP3"/>
</dbReference>
<dbReference type="STRING" id="5627.A0A1C7M8Y6"/>
<dbReference type="Gene3D" id="1.25.40.990">
    <property type="match status" value="1"/>
</dbReference>
<dbReference type="Proteomes" id="UP000092993">
    <property type="component" value="Unassembled WGS sequence"/>
</dbReference>
<dbReference type="GO" id="GO:0070390">
    <property type="term" value="C:transcription export complex 2"/>
    <property type="evidence" value="ECO:0007669"/>
    <property type="project" value="TreeGrafter"/>
</dbReference>
<dbReference type="PANTHER" id="PTHR12436:SF3">
    <property type="entry name" value="GERMINAL-CENTER ASSOCIATED NUCLEAR PROTEIN"/>
    <property type="match status" value="1"/>
</dbReference>
<gene>
    <name evidence="3" type="ORF">A0H81_07195</name>
</gene>
<evidence type="ECO:0000313" key="4">
    <source>
        <dbReference type="Proteomes" id="UP000092993"/>
    </source>
</evidence>
<feature type="compositionally biased region" description="Basic and acidic residues" evidence="1">
    <location>
        <begin position="34"/>
        <end position="43"/>
    </location>
</feature>
<sequence length="250" mass="27749">MFHIQGAANGARRGHSKNKQWIAGQDGKSNGRSSEGERWERGGAPRRARSSRKPAVPNPTHLSIPTVNAHEDIGSGTDEDRVAKRTSSKMSSSMPIRRTLKNAKGSITSWLSARSGAQAGYRGGQDGRPGHPQTPRRSHHDRRDLCAYVPQWEVIPGTKRVDHKRAVKKYERAVGDKTLPSDLRPPPVLKKTLDYLFHDLLVKEGFSQTHDFIRDRSRAVRSVLRCSTKLGHSPSSVMIAVLDITFLPSI</sequence>
<dbReference type="AlphaFoldDB" id="A0A1C7M8Y6"/>
<dbReference type="OrthoDB" id="264795at2759"/>